<evidence type="ECO:0000256" key="1">
    <source>
        <dbReference type="ARBA" id="ARBA00001946"/>
    </source>
</evidence>
<evidence type="ECO:0000256" key="5">
    <source>
        <dbReference type="PROSITE-ProRule" id="PRU01330"/>
    </source>
</evidence>
<dbReference type="GO" id="GO:0005737">
    <property type="term" value="C:cytoplasm"/>
    <property type="evidence" value="ECO:0007669"/>
    <property type="project" value="TreeGrafter"/>
</dbReference>
<dbReference type="PROSITE" id="PS51986">
    <property type="entry name" value="GS_BETA_GRASP"/>
    <property type="match status" value="1"/>
</dbReference>
<dbReference type="Pfam" id="PF00120">
    <property type="entry name" value="Gln-synt_C"/>
    <property type="match status" value="1"/>
</dbReference>
<name>A0A346A1G6_9HYPH</name>
<evidence type="ECO:0000256" key="3">
    <source>
        <dbReference type="ARBA" id="ARBA00009897"/>
    </source>
</evidence>
<feature type="region of interest" description="Disordered" evidence="7">
    <location>
        <begin position="412"/>
        <end position="431"/>
    </location>
</feature>
<dbReference type="Proteomes" id="UP000254889">
    <property type="component" value="Chromosome"/>
</dbReference>
<dbReference type="GO" id="GO:0004356">
    <property type="term" value="F:glutamine synthetase activity"/>
    <property type="evidence" value="ECO:0007669"/>
    <property type="project" value="InterPro"/>
</dbReference>
<evidence type="ECO:0000256" key="4">
    <source>
        <dbReference type="ARBA" id="ARBA00023231"/>
    </source>
</evidence>
<evidence type="ECO:0000313" key="10">
    <source>
        <dbReference type="EMBL" id="AXK83013.1"/>
    </source>
</evidence>
<reference evidence="10 11" key="1">
    <citation type="submission" date="2018-07" db="EMBL/GenBank/DDBJ databases">
        <authorList>
            <person name="Quirk P.G."/>
            <person name="Krulwich T.A."/>
        </authorList>
    </citation>
    <scope>NUCLEOTIDE SEQUENCE [LARGE SCALE GENOMIC DNA]</scope>
    <source>
        <strain evidence="10 11">CC-BB4</strain>
    </source>
</reference>
<dbReference type="AlphaFoldDB" id="A0A346A1G6"/>
<dbReference type="GO" id="GO:0006542">
    <property type="term" value="P:glutamine biosynthetic process"/>
    <property type="evidence" value="ECO:0007669"/>
    <property type="project" value="InterPro"/>
</dbReference>
<dbReference type="OrthoDB" id="9807095at2"/>
<protein>
    <submittedName>
        <fullName evidence="10">Glutamine synthetase</fullName>
    </submittedName>
</protein>
<dbReference type="Gene3D" id="3.10.20.70">
    <property type="entry name" value="Glutamine synthetase, N-terminal domain"/>
    <property type="match status" value="1"/>
</dbReference>
<keyword evidence="11" id="KW-1185">Reference proteome</keyword>
<feature type="domain" description="GS catalytic" evidence="9">
    <location>
        <begin position="146"/>
        <end position="500"/>
    </location>
</feature>
<dbReference type="InterPro" id="IPR008146">
    <property type="entry name" value="Gln_synth_cat_dom"/>
</dbReference>
<gene>
    <name evidence="10" type="ORF">DW352_22305</name>
</gene>
<comment type="function">
    <text evidence="2">Catalyzes the ATP-dependent biosynthesis of glutamine from glutamate and ammonia.</text>
</comment>
<accession>A0A346A1G6</accession>
<keyword evidence="4" id="KW-0535">Nitrogen fixation</keyword>
<proteinExistence type="inferred from homology"/>
<comment type="similarity">
    <text evidence="3 5 6">Belongs to the glutamine synthetase family.</text>
</comment>
<evidence type="ECO:0000256" key="2">
    <source>
        <dbReference type="ARBA" id="ARBA00003117"/>
    </source>
</evidence>
<dbReference type="KEGG" id="ptaw:DW352_22305"/>
<dbReference type="GO" id="GO:0016020">
    <property type="term" value="C:membrane"/>
    <property type="evidence" value="ECO:0007669"/>
    <property type="project" value="TreeGrafter"/>
</dbReference>
<dbReference type="InterPro" id="IPR008147">
    <property type="entry name" value="Gln_synt_N"/>
</dbReference>
<dbReference type="SUPFAM" id="SSF55931">
    <property type="entry name" value="Glutamine synthetase/guanido kinase"/>
    <property type="match status" value="1"/>
</dbReference>
<comment type="cofactor">
    <cofactor evidence="1">
        <name>Mg(2+)</name>
        <dbReference type="ChEBI" id="CHEBI:18420"/>
    </cofactor>
</comment>
<dbReference type="EMBL" id="CP031417">
    <property type="protein sequence ID" value="AXK83013.1"/>
    <property type="molecule type" value="Genomic_DNA"/>
</dbReference>
<dbReference type="PROSITE" id="PS51987">
    <property type="entry name" value="GS_CATALYTIC"/>
    <property type="match status" value="1"/>
</dbReference>
<feature type="domain" description="GS beta-grasp" evidence="8">
    <location>
        <begin position="38"/>
        <end position="139"/>
    </location>
</feature>
<sequence length="500" mass="55099">MSGNSRMASPQGFIEKHGLWTDAQQARAAEIKRRLDGGHIKLVRVAWADPHGASRAKTVTAGAFIGALTSGYNINVATTTLDSAGARTFASFTRGGGMGLTEMTGSPNLTIVPDPLTFRVLPWAEDIGWVLCDEYFNGGTPYHFSPRQLLKRQLKRLADRGMECRIGLEVEWYLLKPLEDLSDDHVGAPGVRGRALRTAPIEPGLSYHSETNFDLMQPALSIMADAYEKLGLPLRSIENEWGPGQVECTFAPKTALETADNMLLFRTATRQVARRLGLFATFMTRPAVKGCVSSGWHLHQSLVDVDGRNLFMPGANERHLSSLGKTWLGGLIEKAAPASLFSCPTVNGYRRYRPSSLAPDRACWSYDHRGVMLRVLGGPNDPATRIENRAGEPMANPYLFIASQIIAGLDGVDNKRDPGPSEEEPYTADRPKLPVTLGDALKLASGDALYRAEFGPVFMDYYTRFKGTELGRFETFLAERGIPAGNDTTEWEQNEYFDFF</sequence>
<dbReference type="Gene3D" id="3.30.590.10">
    <property type="entry name" value="Glutamine synthetase/guanido kinase, catalytic domain"/>
    <property type="match status" value="1"/>
</dbReference>
<organism evidence="10 11">
    <name type="scientific">Pseudolabrys taiwanensis</name>
    <dbReference type="NCBI Taxonomy" id="331696"/>
    <lineage>
        <taxon>Bacteria</taxon>
        <taxon>Pseudomonadati</taxon>
        <taxon>Pseudomonadota</taxon>
        <taxon>Alphaproteobacteria</taxon>
        <taxon>Hyphomicrobiales</taxon>
        <taxon>Xanthobacteraceae</taxon>
        <taxon>Pseudolabrys</taxon>
    </lineage>
</organism>
<dbReference type="InterPro" id="IPR036651">
    <property type="entry name" value="Gln_synt_N_sf"/>
</dbReference>
<dbReference type="PANTHER" id="PTHR43407:SF1">
    <property type="entry name" value="LENGSIN"/>
    <property type="match status" value="1"/>
</dbReference>
<dbReference type="PANTHER" id="PTHR43407">
    <property type="entry name" value="GLUTAMINE SYNTHETASE"/>
    <property type="match status" value="1"/>
</dbReference>
<evidence type="ECO:0000259" key="8">
    <source>
        <dbReference type="PROSITE" id="PS51986"/>
    </source>
</evidence>
<dbReference type="SUPFAM" id="SSF54368">
    <property type="entry name" value="Glutamine synthetase, N-terminal domain"/>
    <property type="match status" value="1"/>
</dbReference>
<dbReference type="InterPro" id="IPR014746">
    <property type="entry name" value="Gln_synth/guanido_kin_cat_dom"/>
</dbReference>
<evidence type="ECO:0000256" key="6">
    <source>
        <dbReference type="RuleBase" id="RU000384"/>
    </source>
</evidence>
<evidence type="ECO:0000256" key="7">
    <source>
        <dbReference type="SAM" id="MobiDB-lite"/>
    </source>
</evidence>
<evidence type="ECO:0000313" key="11">
    <source>
        <dbReference type="Proteomes" id="UP000254889"/>
    </source>
</evidence>
<dbReference type="SMART" id="SM01230">
    <property type="entry name" value="Gln-synt_C"/>
    <property type="match status" value="1"/>
</dbReference>
<evidence type="ECO:0000259" key="9">
    <source>
        <dbReference type="PROSITE" id="PS51987"/>
    </source>
</evidence>